<dbReference type="GO" id="GO:0019867">
    <property type="term" value="C:outer membrane"/>
    <property type="evidence" value="ECO:0007669"/>
    <property type="project" value="InterPro"/>
</dbReference>
<dbReference type="Pfam" id="PF03797">
    <property type="entry name" value="Autotransporter"/>
    <property type="match status" value="1"/>
</dbReference>
<feature type="signal peptide" evidence="7">
    <location>
        <begin position="1"/>
        <end position="26"/>
    </location>
</feature>
<dbReference type="Gene3D" id="2.40.128.130">
    <property type="entry name" value="Autotransporter beta-domain"/>
    <property type="match status" value="1"/>
</dbReference>
<evidence type="ECO:0000256" key="5">
    <source>
        <dbReference type="PIRSR" id="PIRSR615500-1"/>
    </source>
</evidence>
<dbReference type="Pfam" id="PF00082">
    <property type="entry name" value="Peptidase_S8"/>
    <property type="match status" value="1"/>
</dbReference>
<dbReference type="InterPro" id="IPR022398">
    <property type="entry name" value="Peptidase_S8_His-AS"/>
</dbReference>
<dbReference type="InterPro" id="IPR036709">
    <property type="entry name" value="Autotransporte_beta_dom_sf"/>
</dbReference>
<keyword evidence="1 6" id="KW-0645">Protease</keyword>
<evidence type="ECO:0000256" key="6">
    <source>
        <dbReference type="PROSITE-ProRule" id="PRU01240"/>
    </source>
</evidence>
<keyword evidence="3 6" id="KW-0378">Hydrolase</keyword>
<dbReference type="RefSeq" id="WP_119516478.1">
    <property type="nucleotide sequence ID" value="NZ_NQYH01000009.1"/>
</dbReference>
<dbReference type="AlphaFoldDB" id="A0A3A1YQC6"/>
<dbReference type="GO" id="GO:0004252">
    <property type="term" value="F:serine-type endopeptidase activity"/>
    <property type="evidence" value="ECO:0007669"/>
    <property type="project" value="UniProtKB-UniRule"/>
</dbReference>
<evidence type="ECO:0000256" key="1">
    <source>
        <dbReference type="ARBA" id="ARBA00022670"/>
    </source>
</evidence>
<dbReference type="Gene3D" id="3.40.50.200">
    <property type="entry name" value="Peptidase S8/S53 domain"/>
    <property type="match status" value="1"/>
</dbReference>
<dbReference type="NCBIfam" id="TIGR01414">
    <property type="entry name" value="autotrans_barl"/>
    <property type="match status" value="1"/>
</dbReference>
<evidence type="ECO:0000313" key="9">
    <source>
        <dbReference type="EMBL" id="RIY40382.1"/>
    </source>
</evidence>
<reference evidence="9 10" key="1">
    <citation type="submission" date="2017-08" db="EMBL/GenBank/DDBJ databases">
        <title>Pusillimonas indicus sp. nov., a member of the family Alcaligenaceae isolated from surface seawater.</title>
        <authorList>
            <person name="Li J."/>
        </authorList>
    </citation>
    <scope>NUCLEOTIDE SEQUENCE [LARGE SCALE GENOMIC DNA]</scope>
    <source>
        <strain evidence="9 10">L52-1-41</strain>
    </source>
</reference>
<comment type="caution">
    <text evidence="9">The sequence shown here is derived from an EMBL/GenBank/DDBJ whole genome shotgun (WGS) entry which is preliminary data.</text>
</comment>
<dbReference type="InterPro" id="IPR034061">
    <property type="entry name" value="Peptidases_S8_Autotransporter"/>
</dbReference>
<dbReference type="SUPFAM" id="SSF103515">
    <property type="entry name" value="Autotransporter"/>
    <property type="match status" value="1"/>
</dbReference>
<evidence type="ECO:0000256" key="2">
    <source>
        <dbReference type="ARBA" id="ARBA00022729"/>
    </source>
</evidence>
<dbReference type="InterPro" id="IPR006315">
    <property type="entry name" value="OM_autotransptr_brl_dom"/>
</dbReference>
<dbReference type="InterPro" id="IPR015500">
    <property type="entry name" value="Peptidase_S8_subtilisin-rel"/>
</dbReference>
<evidence type="ECO:0000259" key="8">
    <source>
        <dbReference type="PROSITE" id="PS51208"/>
    </source>
</evidence>
<dbReference type="PROSITE" id="PS00136">
    <property type="entry name" value="SUBTILASE_ASP"/>
    <property type="match status" value="1"/>
</dbReference>
<dbReference type="InterPro" id="IPR023827">
    <property type="entry name" value="Peptidase_S8_Asp-AS"/>
</dbReference>
<dbReference type="PROSITE" id="PS51892">
    <property type="entry name" value="SUBTILASE"/>
    <property type="match status" value="1"/>
</dbReference>
<dbReference type="GO" id="GO:0016485">
    <property type="term" value="P:protein processing"/>
    <property type="evidence" value="ECO:0007669"/>
    <property type="project" value="TreeGrafter"/>
</dbReference>
<dbReference type="PANTHER" id="PTHR42884:SF14">
    <property type="entry name" value="NEUROENDOCRINE CONVERTASE 1"/>
    <property type="match status" value="1"/>
</dbReference>
<comment type="similarity">
    <text evidence="6">Belongs to the peptidase S8 family.</text>
</comment>
<evidence type="ECO:0000256" key="4">
    <source>
        <dbReference type="ARBA" id="ARBA00022825"/>
    </source>
</evidence>
<feature type="chain" id="PRO_5017268385" description="Autotransporter domain-containing protein" evidence="7">
    <location>
        <begin position="27"/>
        <end position="924"/>
    </location>
</feature>
<sequence length="924" mass="97996">MKNTNKRRIPTTFAALLTLISLSAGAENFDTPEYRQQYGLGMINAAQAYQQGFTGQGVRVGVMDSGIFSLHPEFQGRIGGGWDIYNNRAITQDWGIDLEGHGTHVSGIIAANRNGIGMHGVAFNSQIVMIRSDDDGEEEEEESYEQEDIAFARGWNRAATFNLPILNASLGYNGCDPRDNGSLAEPCNILDYDNAENIEERYPRSLEGLRALTRGDTLMVISTGNEQQQHPDMLAGLPHYFDEFEDNWVAVAALGEDGQLAGYSNLCGVAAQWCISAPGGDWDETRGIYSTKTGGGYVRMSGTSMAAPHVAGAAALVKEAFPFFTAYHLQQTLLTTATDIGVAGVDSTYGWGALNVGKAVKGPGAFTDDFAVDTLGYNATFSNDIGGNGKLIKLGQGAITLTGTNGYQGGTDIVGGKVVMNGIQTSTTTVRTGGTLGGTGTIQDVHNYGVVAPGNSIGTLNIFGDYTAYPGSRLEIEVDENNATDVLQVTGNVQLDGTLALEGGPFRQGVDYNFLAVNGGTVSGTFANIDTDLVFLSPSLRINNSGAILDVQRNGVAFSRYLTTSNQISVANALDTLSSSPPATMSAIFDDLLNSTQTSIGGLADSLSGEGHASVQSALLQAAYQRTNRLSERIGGALDLAASSSTYPLWVTFDNQWQSMNGRNGAADTRYRNHGFTLGGDFSIGSDWRAGLALGYNDGRVETDARQTSTDADNYAVSLYSGKSWRNGNSRLNLLLGASLSRHNLDAQRTVSTGGAQTLTTNYHGYGRQVFAELGYAFQVSPAGMLEPYASVAWSSLKTRGFTESGGAAALTADSRTDNVGTMTLGIRGLTHVSVGKKQARLRAGIGWRYAAGDLTPTRRMQFVAAPTATYTVEGTALARNALVMELGAEVNLGRYSTLGLAYNGQFGDGTSDNAGSVNLRVRF</sequence>
<dbReference type="InterPro" id="IPR005546">
    <property type="entry name" value="Autotransporte_beta"/>
</dbReference>
<evidence type="ECO:0000256" key="3">
    <source>
        <dbReference type="ARBA" id="ARBA00022801"/>
    </source>
</evidence>
<dbReference type="SUPFAM" id="SSF52743">
    <property type="entry name" value="Subtilisin-like"/>
    <property type="match status" value="1"/>
</dbReference>
<dbReference type="Proteomes" id="UP000266206">
    <property type="component" value="Unassembled WGS sequence"/>
</dbReference>
<dbReference type="CDD" id="cd04848">
    <property type="entry name" value="Peptidases_S8_Autotransporter_serine_protease_like"/>
    <property type="match status" value="1"/>
</dbReference>
<feature type="domain" description="Autotransporter" evidence="8">
    <location>
        <begin position="642"/>
        <end position="924"/>
    </location>
</feature>
<dbReference type="InterPro" id="IPR036852">
    <property type="entry name" value="Peptidase_S8/S53_dom_sf"/>
</dbReference>
<dbReference type="PRINTS" id="PR00723">
    <property type="entry name" value="SUBTILISIN"/>
</dbReference>
<dbReference type="PROSITE" id="PS00138">
    <property type="entry name" value="SUBTILASE_SER"/>
    <property type="match status" value="1"/>
</dbReference>
<dbReference type="GO" id="GO:0005886">
    <property type="term" value="C:plasma membrane"/>
    <property type="evidence" value="ECO:0007669"/>
    <property type="project" value="TreeGrafter"/>
</dbReference>
<dbReference type="PROSITE" id="PS00137">
    <property type="entry name" value="SUBTILASE_HIS"/>
    <property type="match status" value="1"/>
</dbReference>
<feature type="active site" description="Charge relay system" evidence="5 6">
    <location>
        <position position="64"/>
    </location>
</feature>
<accession>A0A3A1YQC6</accession>
<dbReference type="PROSITE" id="PS51208">
    <property type="entry name" value="AUTOTRANSPORTER"/>
    <property type="match status" value="1"/>
</dbReference>
<organism evidence="9 10">
    <name type="scientific">Neopusillimonas maritima</name>
    <dbReference type="NCBI Taxonomy" id="2026239"/>
    <lineage>
        <taxon>Bacteria</taxon>
        <taxon>Pseudomonadati</taxon>
        <taxon>Pseudomonadota</taxon>
        <taxon>Betaproteobacteria</taxon>
        <taxon>Burkholderiales</taxon>
        <taxon>Alcaligenaceae</taxon>
        <taxon>Neopusillimonas</taxon>
    </lineage>
</organism>
<feature type="active site" description="Charge relay system" evidence="5 6">
    <location>
        <position position="101"/>
    </location>
</feature>
<name>A0A3A1YQC6_9BURK</name>
<gene>
    <name evidence="9" type="ORF">CJP73_10990</name>
</gene>
<dbReference type="EMBL" id="NQYH01000009">
    <property type="protein sequence ID" value="RIY40382.1"/>
    <property type="molecule type" value="Genomic_DNA"/>
</dbReference>
<dbReference type="OrthoDB" id="5760545at2"/>
<keyword evidence="4 6" id="KW-0720">Serine protease</keyword>
<protein>
    <recommendedName>
        <fullName evidence="8">Autotransporter domain-containing protein</fullName>
    </recommendedName>
</protein>
<feature type="active site" description="Charge relay system" evidence="5 6">
    <location>
        <position position="304"/>
    </location>
</feature>
<dbReference type="InterPro" id="IPR023828">
    <property type="entry name" value="Peptidase_S8_Ser-AS"/>
</dbReference>
<proteinExistence type="inferred from homology"/>
<evidence type="ECO:0000313" key="10">
    <source>
        <dbReference type="Proteomes" id="UP000266206"/>
    </source>
</evidence>
<evidence type="ECO:0000256" key="7">
    <source>
        <dbReference type="SAM" id="SignalP"/>
    </source>
</evidence>
<dbReference type="InterPro" id="IPR013425">
    <property type="entry name" value="Autotrns_rpt"/>
</dbReference>
<dbReference type="PANTHER" id="PTHR42884">
    <property type="entry name" value="PROPROTEIN CONVERTASE SUBTILISIN/KEXIN-RELATED"/>
    <property type="match status" value="1"/>
</dbReference>
<dbReference type="NCBIfam" id="TIGR02601">
    <property type="entry name" value="autotrns_rpt"/>
    <property type="match status" value="1"/>
</dbReference>
<dbReference type="InterPro" id="IPR000209">
    <property type="entry name" value="Peptidase_S8/S53_dom"/>
</dbReference>
<dbReference type="SMART" id="SM00869">
    <property type="entry name" value="Autotransporter"/>
    <property type="match status" value="1"/>
</dbReference>
<keyword evidence="2 7" id="KW-0732">Signal</keyword>